<name>A0AAV1IVM9_9NEOP</name>
<feature type="compositionally biased region" description="Low complexity" evidence="1">
    <location>
        <begin position="114"/>
        <end position="124"/>
    </location>
</feature>
<evidence type="ECO:0000256" key="1">
    <source>
        <dbReference type="SAM" id="MobiDB-lite"/>
    </source>
</evidence>
<proteinExistence type="predicted"/>
<feature type="region of interest" description="Disordered" evidence="1">
    <location>
        <begin position="99"/>
        <end position="124"/>
    </location>
</feature>
<evidence type="ECO:0000313" key="3">
    <source>
        <dbReference type="Proteomes" id="UP001497472"/>
    </source>
</evidence>
<evidence type="ECO:0000313" key="2">
    <source>
        <dbReference type="EMBL" id="CAK1540012.1"/>
    </source>
</evidence>
<reference evidence="2 3" key="1">
    <citation type="submission" date="2023-11" db="EMBL/GenBank/DDBJ databases">
        <authorList>
            <person name="Okamura Y."/>
        </authorList>
    </citation>
    <scope>NUCLEOTIDE SEQUENCE [LARGE SCALE GENOMIC DNA]</scope>
</reference>
<dbReference type="Proteomes" id="UP001497472">
    <property type="component" value="Unassembled WGS sequence"/>
</dbReference>
<dbReference type="AlphaFoldDB" id="A0AAV1IVM9"/>
<gene>
    <name evidence="2" type="ORF">LNINA_LOCUS101</name>
</gene>
<sequence>MCKQVGEHVRAVQIAREEPGLPPATFRDRADVISAFSRALLPKLSSKRNTLVFDVRSNRSGTGERLLQKRGMLRGARSCESWSRGGRGESRAQLAVRPWSGATAPSRAATLQNSASPRRLSASRSATAVPRMIEPLWAQRTRSPMLNNSYFGLKWKCSAFHA</sequence>
<dbReference type="EMBL" id="CAVLEF010000001">
    <property type="protein sequence ID" value="CAK1540012.1"/>
    <property type="molecule type" value="Genomic_DNA"/>
</dbReference>
<protein>
    <submittedName>
        <fullName evidence="2">Uncharacterized protein</fullName>
    </submittedName>
</protein>
<accession>A0AAV1IVM9</accession>
<comment type="caution">
    <text evidence="2">The sequence shown here is derived from an EMBL/GenBank/DDBJ whole genome shotgun (WGS) entry which is preliminary data.</text>
</comment>
<organism evidence="2 3">
    <name type="scientific">Leptosia nina</name>
    <dbReference type="NCBI Taxonomy" id="320188"/>
    <lineage>
        <taxon>Eukaryota</taxon>
        <taxon>Metazoa</taxon>
        <taxon>Ecdysozoa</taxon>
        <taxon>Arthropoda</taxon>
        <taxon>Hexapoda</taxon>
        <taxon>Insecta</taxon>
        <taxon>Pterygota</taxon>
        <taxon>Neoptera</taxon>
        <taxon>Endopterygota</taxon>
        <taxon>Lepidoptera</taxon>
        <taxon>Glossata</taxon>
        <taxon>Ditrysia</taxon>
        <taxon>Papilionoidea</taxon>
        <taxon>Pieridae</taxon>
        <taxon>Pierinae</taxon>
        <taxon>Leptosia</taxon>
    </lineage>
</organism>
<keyword evidence="3" id="KW-1185">Reference proteome</keyword>